<evidence type="ECO:0000313" key="2">
    <source>
        <dbReference type="Proteomes" id="UP000770661"/>
    </source>
</evidence>
<proteinExistence type="predicted"/>
<name>A0A8J5CJR3_CHIOP</name>
<dbReference type="Proteomes" id="UP000770661">
    <property type="component" value="Unassembled WGS sequence"/>
</dbReference>
<organism evidence="1 2">
    <name type="scientific">Chionoecetes opilio</name>
    <name type="common">Atlantic snow crab</name>
    <name type="synonym">Cancer opilio</name>
    <dbReference type="NCBI Taxonomy" id="41210"/>
    <lineage>
        <taxon>Eukaryota</taxon>
        <taxon>Metazoa</taxon>
        <taxon>Ecdysozoa</taxon>
        <taxon>Arthropoda</taxon>
        <taxon>Crustacea</taxon>
        <taxon>Multicrustacea</taxon>
        <taxon>Malacostraca</taxon>
        <taxon>Eumalacostraca</taxon>
        <taxon>Eucarida</taxon>
        <taxon>Decapoda</taxon>
        <taxon>Pleocyemata</taxon>
        <taxon>Brachyura</taxon>
        <taxon>Eubrachyura</taxon>
        <taxon>Majoidea</taxon>
        <taxon>Majidae</taxon>
        <taxon>Chionoecetes</taxon>
    </lineage>
</organism>
<dbReference type="EMBL" id="JACEEZ010021503">
    <property type="protein sequence ID" value="KAG0713430.1"/>
    <property type="molecule type" value="Genomic_DNA"/>
</dbReference>
<comment type="caution">
    <text evidence="1">The sequence shown here is derived from an EMBL/GenBank/DDBJ whole genome shotgun (WGS) entry which is preliminary data.</text>
</comment>
<evidence type="ECO:0000313" key="1">
    <source>
        <dbReference type="EMBL" id="KAG0713430.1"/>
    </source>
</evidence>
<protein>
    <submittedName>
        <fullName evidence="1">Uncharacterized protein</fullName>
    </submittedName>
</protein>
<reference evidence="1" key="1">
    <citation type="submission" date="2020-07" db="EMBL/GenBank/DDBJ databases">
        <title>The High-quality genome of the commercially important snow crab, Chionoecetes opilio.</title>
        <authorList>
            <person name="Jeong J.-H."/>
            <person name="Ryu S."/>
        </authorList>
    </citation>
    <scope>NUCLEOTIDE SEQUENCE</scope>
    <source>
        <strain evidence="1">MADBK_172401_WGS</strain>
        <tissue evidence="1">Digestive gland</tissue>
    </source>
</reference>
<keyword evidence="2" id="KW-1185">Reference proteome</keyword>
<dbReference type="AlphaFoldDB" id="A0A8J5CJR3"/>
<gene>
    <name evidence="1" type="ORF">GWK47_016256</name>
</gene>
<accession>A0A8J5CJR3</accession>
<sequence>MLQLSPSKTSCVMQTTLSPLNCNLEIWSSLTTSACCMAEKGTVLSRASACFRAATGIGIVSGRAVECFTKCQLKFSSPYPIARGFSNWCSRPLEGPPMPLKGSREDFYNVQDASENTIGIS</sequence>